<dbReference type="Proteomes" id="UP000002704">
    <property type="component" value="Chromosome"/>
</dbReference>
<dbReference type="EMBL" id="CP000094">
    <property type="protein sequence ID" value="ABA71903.1"/>
    <property type="molecule type" value="Genomic_DNA"/>
</dbReference>
<name>Q3KK03_PSEPF</name>
<organism evidence="1 2">
    <name type="scientific">Pseudomonas fluorescens (strain Pf0-1)</name>
    <dbReference type="NCBI Taxonomy" id="205922"/>
    <lineage>
        <taxon>Bacteria</taxon>
        <taxon>Pseudomonadati</taxon>
        <taxon>Pseudomonadota</taxon>
        <taxon>Gammaproteobacteria</taxon>
        <taxon>Pseudomonadales</taxon>
        <taxon>Pseudomonadaceae</taxon>
        <taxon>Pseudomonas</taxon>
    </lineage>
</organism>
<protein>
    <submittedName>
        <fullName evidence="1">Uncharacterized protein</fullName>
    </submittedName>
</protein>
<proteinExistence type="predicted"/>
<evidence type="ECO:0000313" key="2">
    <source>
        <dbReference type="Proteomes" id="UP000002704"/>
    </source>
</evidence>
<dbReference type="HOGENOM" id="CLU_1702764_0_0_6"/>
<dbReference type="KEGG" id="pfo:Pfl01_0159"/>
<gene>
    <name evidence="1" type="ordered locus">Pfl01_0159</name>
</gene>
<accession>Q3KK03</accession>
<reference evidence="1 2" key="1">
    <citation type="journal article" date="2009" name="Genome Biol.">
        <title>Genomic and genetic analyses of diversity and plant interactions of Pseudomonas fluorescens.</title>
        <authorList>
            <person name="Silby M.W."/>
            <person name="Cerdeno-Tarraga A.M."/>
            <person name="Vernikos G.S."/>
            <person name="Giddens S.R."/>
            <person name="Jackson R.W."/>
            <person name="Preston G.M."/>
            <person name="Zhang X.X."/>
            <person name="Moon C.D."/>
            <person name="Gehrig S.M."/>
            <person name="Godfrey S.A."/>
            <person name="Knight C.G."/>
            <person name="Malone J.G."/>
            <person name="Robinson Z."/>
            <person name="Spiers A.J."/>
            <person name="Harris S."/>
            <person name="Challis G.L."/>
            <person name="Yaxley A.M."/>
            <person name="Harris D."/>
            <person name="Seeger K."/>
            <person name="Murphy L."/>
            <person name="Rutter S."/>
            <person name="Squares R."/>
            <person name="Quail M.A."/>
            <person name="Saunders E."/>
            <person name="Mavromatis K."/>
            <person name="Brettin T.S."/>
            <person name="Bentley S.D."/>
            <person name="Hothersall J."/>
            <person name="Stephens E."/>
            <person name="Thomas C.M."/>
            <person name="Parkhill J."/>
            <person name="Levy S.B."/>
            <person name="Rainey P.B."/>
            <person name="Thomson N.R."/>
        </authorList>
    </citation>
    <scope>NUCLEOTIDE SEQUENCE [LARGE SCALE GENOMIC DNA]</scope>
    <source>
        <strain evidence="1 2">Pf0-1</strain>
    </source>
</reference>
<evidence type="ECO:0000313" key="1">
    <source>
        <dbReference type="EMBL" id="ABA71903.1"/>
    </source>
</evidence>
<sequence>MRRVVATAVAADTSAAGLAAQRTGARPGRTAMTTALTAKTTATTTGTAVERTGDTAATAATGRRVAGDRDVVQGEDAGVENPPAHGAGCAVAAITAIARDQAPGNDQTIQGHRAAGGDFHHSGPVLAIERDVGNPVVVQVTIDSNVLVDQQFRG</sequence>
<dbReference type="AlphaFoldDB" id="Q3KK03"/>